<proteinExistence type="predicted"/>
<accession>A0ACB0F427</accession>
<gene>
    <name evidence="1" type="ORF">MRATA1EN3_LOCUS18821</name>
</gene>
<reference evidence="1" key="1">
    <citation type="submission" date="2023-05" db="EMBL/GenBank/DDBJ databases">
        <authorList>
            <consortium name="ELIXIR-Norway"/>
        </authorList>
    </citation>
    <scope>NUCLEOTIDE SEQUENCE</scope>
</reference>
<name>A0ACB0F427_RANTA</name>
<evidence type="ECO:0000313" key="1">
    <source>
        <dbReference type="EMBL" id="CAI9707608.1"/>
    </source>
</evidence>
<organism evidence="1 2">
    <name type="scientific">Rangifer tarandus platyrhynchus</name>
    <name type="common">Svalbard reindeer</name>
    <dbReference type="NCBI Taxonomy" id="3082113"/>
    <lineage>
        <taxon>Eukaryota</taxon>
        <taxon>Metazoa</taxon>
        <taxon>Chordata</taxon>
        <taxon>Craniata</taxon>
        <taxon>Vertebrata</taxon>
        <taxon>Euteleostomi</taxon>
        <taxon>Mammalia</taxon>
        <taxon>Eutheria</taxon>
        <taxon>Laurasiatheria</taxon>
        <taxon>Artiodactyla</taxon>
        <taxon>Ruminantia</taxon>
        <taxon>Pecora</taxon>
        <taxon>Cervidae</taxon>
        <taxon>Odocoileinae</taxon>
        <taxon>Rangifer</taxon>
    </lineage>
</organism>
<sequence length="325" mass="34417">MDGHLWPLYGACPYLPGSEDSSEGHGSRSTWHLTTGRPPSSSPSWKQASEGVEQGVLRGQPGGIGSGFTHTGHGGPSEAPLQPPRLQGGEASRLGSAVPSVRTLPFTCPRRRAAPPPLRCARGPTCDWKPPSSGPRGLSDWPALPSATPSPLPPQLGLLLSHLGCPPGSEHPPWSVAELRRLLISGCVHVSSWSSLRSLLCPLCKKGPVPGVCKVLVSRDGHSVYTLGVYTPGVYVPGIYTLGAFPPGPYPLGAYVPGVYVLVRKYCRCQQVGLGGLRSRSHFQLHRVGETSLDSLSGQDAHRVLISGRCSLGCGGEDRTVQPWF</sequence>
<dbReference type="EMBL" id="OX596114">
    <property type="protein sequence ID" value="CAI9707608.1"/>
    <property type="molecule type" value="Genomic_DNA"/>
</dbReference>
<dbReference type="Proteomes" id="UP001162501">
    <property type="component" value="Chromosome 30"/>
</dbReference>
<evidence type="ECO:0000313" key="2">
    <source>
        <dbReference type="Proteomes" id="UP001162501"/>
    </source>
</evidence>
<protein>
    <submittedName>
        <fullName evidence="1">Uncharacterized protein</fullName>
    </submittedName>
</protein>